<accession>A0AAD5QAG5</accession>
<dbReference type="SUPFAM" id="SSF54695">
    <property type="entry name" value="POZ domain"/>
    <property type="match status" value="1"/>
</dbReference>
<feature type="domain" description="SANT and BTB" evidence="1">
    <location>
        <begin position="11"/>
        <end position="107"/>
    </location>
</feature>
<dbReference type="PANTHER" id="PTHR20946:SF0">
    <property type="entry name" value="SANT AND BTB DOMAIN REGULATOR OF CLASS SWITCH RECOMBINATION"/>
    <property type="match status" value="1"/>
</dbReference>
<gene>
    <name evidence="2" type="ORF">P43SY_004879</name>
</gene>
<protein>
    <recommendedName>
        <fullName evidence="1">SANT and BTB domain-containing protein</fullName>
    </recommendedName>
</protein>
<name>A0AAD5QAG5_PYTIN</name>
<dbReference type="InterPro" id="IPR021777">
    <property type="entry name" value="SANBR_BTB"/>
</dbReference>
<dbReference type="InterPro" id="IPR011333">
    <property type="entry name" value="SKP1/BTB/POZ_sf"/>
</dbReference>
<sequence>MSSTSSKKNVLIHVFDEYRKTAKDFICPRDLLLERMRYFRAYLNQSNEHDEIDISVHCDVEIFEWLVDYIQQQGDSDWRPRLTLDNIASILVSSEFLQMDALVDECVAYIVQHMADFLQLRVDFACLSESTVTKIAQLCSPRDLRQLHDPKDKILSKLQRHKVEMLIGELDSGVGGLSCCVNCEKLYLKAHENRLHCSKEV</sequence>
<evidence type="ECO:0000313" key="2">
    <source>
        <dbReference type="EMBL" id="KAJ0400784.1"/>
    </source>
</evidence>
<organism evidence="2 3">
    <name type="scientific">Pythium insidiosum</name>
    <name type="common">Pythiosis disease agent</name>
    <dbReference type="NCBI Taxonomy" id="114742"/>
    <lineage>
        <taxon>Eukaryota</taxon>
        <taxon>Sar</taxon>
        <taxon>Stramenopiles</taxon>
        <taxon>Oomycota</taxon>
        <taxon>Peronosporomycetes</taxon>
        <taxon>Pythiales</taxon>
        <taxon>Pythiaceae</taxon>
        <taxon>Pythium</taxon>
    </lineage>
</organism>
<evidence type="ECO:0000313" key="3">
    <source>
        <dbReference type="Proteomes" id="UP001209570"/>
    </source>
</evidence>
<dbReference type="Gene3D" id="3.30.710.10">
    <property type="entry name" value="Potassium Channel Kv1.1, Chain A"/>
    <property type="match status" value="1"/>
</dbReference>
<dbReference type="Proteomes" id="UP001209570">
    <property type="component" value="Unassembled WGS sequence"/>
</dbReference>
<reference evidence="2" key="1">
    <citation type="submission" date="2021-12" db="EMBL/GenBank/DDBJ databases">
        <title>Prjna785345.</title>
        <authorList>
            <person name="Rujirawat T."/>
            <person name="Krajaejun T."/>
        </authorList>
    </citation>
    <scope>NUCLEOTIDE SEQUENCE</scope>
    <source>
        <strain evidence="2">Pi057C3</strain>
    </source>
</reference>
<dbReference type="PANTHER" id="PTHR20946">
    <property type="entry name" value="SANT AND BTB DOMAIN REGULATOR OF CLASS SWITCH RECOMBINATION"/>
    <property type="match status" value="1"/>
</dbReference>
<dbReference type="Pfam" id="PF11822">
    <property type="entry name" value="BTB_SANBR"/>
    <property type="match status" value="1"/>
</dbReference>
<dbReference type="EMBL" id="JAKCXM010000146">
    <property type="protein sequence ID" value="KAJ0400784.1"/>
    <property type="molecule type" value="Genomic_DNA"/>
</dbReference>
<dbReference type="AlphaFoldDB" id="A0AAD5QAG5"/>
<keyword evidence="3" id="KW-1185">Reference proteome</keyword>
<proteinExistence type="predicted"/>
<comment type="caution">
    <text evidence="2">The sequence shown here is derived from an EMBL/GenBank/DDBJ whole genome shotgun (WGS) entry which is preliminary data.</text>
</comment>
<dbReference type="InterPro" id="IPR045902">
    <property type="entry name" value="SANBR-like"/>
</dbReference>
<evidence type="ECO:0000259" key="1">
    <source>
        <dbReference type="Pfam" id="PF11822"/>
    </source>
</evidence>